<evidence type="ECO:0000259" key="8">
    <source>
        <dbReference type="Pfam" id="PF23247"/>
    </source>
</evidence>
<evidence type="ECO:0000313" key="10">
    <source>
        <dbReference type="Proteomes" id="UP000504621"/>
    </source>
</evidence>
<dbReference type="Pfam" id="PF23247">
    <property type="entry name" value="LRR_RPS2"/>
    <property type="match status" value="1"/>
</dbReference>
<accession>A0A6J1AN10</accession>
<keyword evidence="5" id="KW-0067">ATP-binding</keyword>
<dbReference type="GO" id="GO:0006952">
    <property type="term" value="P:defense response"/>
    <property type="evidence" value="ECO:0007669"/>
    <property type="project" value="UniProtKB-KW"/>
</dbReference>
<dbReference type="InterPro" id="IPR032675">
    <property type="entry name" value="LRR_dom_sf"/>
</dbReference>
<feature type="domain" description="NB-ARC" evidence="7">
    <location>
        <begin position="146"/>
        <end position="308"/>
    </location>
</feature>
<dbReference type="InterPro" id="IPR027417">
    <property type="entry name" value="P-loop_NTPase"/>
</dbReference>
<keyword evidence="10" id="KW-1185">Reference proteome</keyword>
<dbReference type="FunFam" id="1.10.10.10:FF:000322">
    <property type="entry name" value="Probable disease resistance protein At1g63360"/>
    <property type="match status" value="1"/>
</dbReference>
<evidence type="ECO:0000256" key="4">
    <source>
        <dbReference type="ARBA" id="ARBA00022821"/>
    </source>
</evidence>
<dbReference type="RefSeq" id="XP_021288593.1">
    <property type="nucleotide sequence ID" value="XM_021432918.1"/>
</dbReference>
<organism evidence="10 14">
    <name type="scientific">Herrania umbratica</name>
    <dbReference type="NCBI Taxonomy" id="108875"/>
    <lineage>
        <taxon>Eukaryota</taxon>
        <taxon>Viridiplantae</taxon>
        <taxon>Streptophyta</taxon>
        <taxon>Embryophyta</taxon>
        <taxon>Tracheophyta</taxon>
        <taxon>Spermatophyta</taxon>
        <taxon>Magnoliopsida</taxon>
        <taxon>eudicotyledons</taxon>
        <taxon>Gunneridae</taxon>
        <taxon>Pentapetalae</taxon>
        <taxon>rosids</taxon>
        <taxon>malvids</taxon>
        <taxon>Malvales</taxon>
        <taxon>Malvaceae</taxon>
        <taxon>Byttnerioideae</taxon>
        <taxon>Herrania</taxon>
    </lineage>
</organism>
<dbReference type="RefSeq" id="XP_021288594.1">
    <property type="nucleotide sequence ID" value="XM_021432919.1"/>
</dbReference>
<dbReference type="PANTHER" id="PTHR33463">
    <property type="entry name" value="NB-ARC DOMAIN-CONTAINING PROTEIN-RELATED"/>
    <property type="match status" value="1"/>
</dbReference>
<dbReference type="InterPro" id="IPR057135">
    <property type="entry name" value="At4g27190-like_LRR"/>
</dbReference>
<proteinExistence type="inferred from homology"/>
<feature type="coiled-coil region" evidence="6">
    <location>
        <begin position="25"/>
        <end position="52"/>
    </location>
</feature>
<evidence type="ECO:0000256" key="2">
    <source>
        <dbReference type="ARBA" id="ARBA00022737"/>
    </source>
</evidence>
<sequence length="972" mass="110872">MEVIGPIFEVIKCFGGPTCTYIDHHRKLEERMNNLRRKVNDLSDRKEDLVLKKEAELRHGKVVKKEVEYWLEAVEKVNTDMEKIEMKFHAVSYFLRGHLGKFVCRMIEKVEEIHQKGSFPDGVAIDGPPATGVMLPTPNLEGEIDVKEQIWECLMGDEVGMIGVCGMGGIGKTTIMKHINNRLLKESEKFDKVIWVTVSKELNIFRLQKDIADSLKRSLPENDELQRASALKDILEGTRYVLILDDVWKRFSLLEVGIPEPTLGMGRKVVLTSRSIEVCQSMDCKVIKVQPLSKAESMNLFLDHVGHNVVQDQNLKDIVNKIAEQCGGLPLSIVTIAGTMKGVNDFCEWRNALTELEERVKSVRGSDVEIFERLRFSYDHLKNPKIQSCFLYCSLYPEDFVIEKIALIENWIDEGLLDGLRTRQEMHDRGHSILNRFENNCLLERATTWNDKEGVKMHDVLRDMALYIKGHQFMVKANVRLEELPSEQEWTASVEKVSLMQNSKVIEIPPHISPECHYLSTLILQKCGLERIPESFFKHMPGLKVLNLSSNSAIVDLPNSISNLKNLNALILASCCRLTYVPSLAKLRALRKLDLYCTKVAEFPHGIEMLQNLRYFRLESEHLKKLPIGILVKISHLQCLLVALHLRGEEVGKLRKLEYVTCSFCDMQEFKKYAESAQGKWPTSFNFQVGPYVNFYAGFSLDLKEIKKRVVLSNLTIEKCDDGVLPNGLHTLCIKWCDDFKCFSNISLFGKATDLKICQISGCKGMECVVDLSLSSCNALHNIEELGLFFLQNLCEVVRVGVAVENECTSHAPTPPAIFSSLKQFHMSFCSRVKKLFPVELLQGLQNLETITVYICEEMEEIIASEENHKGEGTTFILPKLKELQLYSLPKLKSICSSGLVIPADSLQYLYIVRCPEVRRIPLSLPLVENGQPSPPPSLKEITVGRREWWELVEWDQPDAKDVLSPFIRYYW</sequence>
<evidence type="ECO:0000256" key="5">
    <source>
        <dbReference type="ARBA" id="ARBA00022840"/>
    </source>
</evidence>
<evidence type="ECO:0000259" key="9">
    <source>
        <dbReference type="Pfam" id="PF23559"/>
    </source>
</evidence>
<evidence type="ECO:0000313" key="15">
    <source>
        <dbReference type="RefSeq" id="XP_021288598.1"/>
    </source>
</evidence>
<gene>
    <name evidence="11 12 13 14 15 16" type="primary">LOC110419808</name>
</gene>
<dbReference type="RefSeq" id="XP_021288599.1">
    <property type="nucleotide sequence ID" value="XM_021432924.1"/>
</dbReference>
<dbReference type="Pfam" id="PF00931">
    <property type="entry name" value="NB-ARC"/>
    <property type="match status" value="1"/>
</dbReference>
<dbReference type="AlphaFoldDB" id="A0A6J1AN10"/>
<dbReference type="Pfam" id="PF13855">
    <property type="entry name" value="LRR_8"/>
    <property type="match status" value="1"/>
</dbReference>
<dbReference type="SUPFAM" id="SSF52540">
    <property type="entry name" value="P-loop containing nucleoside triphosphate hydrolases"/>
    <property type="match status" value="1"/>
</dbReference>
<dbReference type="RefSeq" id="XP_021288597.1">
    <property type="nucleotide sequence ID" value="XM_021432922.1"/>
</dbReference>
<reference evidence="11 12" key="1">
    <citation type="submission" date="2025-04" db="UniProtKB">
        <authorList>
            <consortium name="RefSeq"/>
        </authorList>
    </citation>
    <scope>IDENTIFICATION</scope>
    <source>
        <tissue evidence="11 12">Leaf</tissue>
    </source>
</reference>
<dbReference type="Pfam" id="PF23559">
    <property type="entry name" value="WHD_DRP"/>
    <property type="match status" value="1"/>
</dbReference>
<dbReference type="RefSeq" id="XP_021288595.1">
    <property type="nucleotide sequence ID" value="XM_021432920.1"/>
</dbReference>
<dbReference type="GO" id="GO:0043531">
    <property type="term" value="F:ADP binding"/>
    <property type="evidence" value="ECO:0007669"/>
    <property type="project" value="InterPro"/>
</dbReference>
<dbReference type="InterPro" id="IPR050905">
    <property type="entry name" value="Plant_NBS-LRR"/>
</dbReference>
<dbReference type="InterPro" id="IPR002182">
    <property type="entry name" value="NB-ARC"/>
</dbReference>
<dbReference type="RefSeq" id="XP_021288598.1">
    <property type="nucleotide sequence ID" value="XM_021432923.1"/>
</dbReference>
<dbReference type="SUPFAM" id="SSF52058">
    <property type="entry name" value="L domain-like"/>
    <property type="match status" value="1"/>
</dbReference>
<evidence type="ECO:0000313" key="14">
    <source>
        <dbReference type="RefSeq" id="XP_021288597.1"/>
    </source>
</evidence>
<dbReference type="InterPro" id="IPR001611">
    <property type="entry name" value="Leu-rich_rpt"/>
</dbReference>
<evidence type="ECO:0000256" key="1">
    <source>
        <dbReference type="ARBA" id="ARBA00008894"/>
    </source>
</evidence>
<dbReference type="Gene3D" id="3.40.50.300">
    <property type="entry name" value="P-loop containing nucleotide triphosphate hydrolases"/>
    <property type="match status" value="1"/>
</dbReference>
<dbReference type="GeneID" id="110419808"/>
<name>A0A6J1AN10_9ROSI</name>
<evidence type="ECO:0000259" key="7">
    <source>
        <dbReference type="Pfam" id="PF00931"/>
    </source>
</evidence>
<protein>
    <submittedName>
        <fullName evidence="11 12">Probable disease resistance protein At4g27220</fullName>
    </submittedName>
</protein>
<dbReference type="GO" id="GO:0005524">
    <property type="term" value="F:ATP binding"/>
    <property type="evidence" value="ECO:0007669"/>
    <property type="project" value="UniProtKB-KW"/>
</dbReference>
<evidence type="ECO:0000256" key="6">
    <source>
        <dbReference type="SAM" id="Coils"/>
    </source>
</evidence>
<dbReference type="Proteomes" id="UP000504621">
    <property type="component" value="Unplaced"/>
</dbReference>
<dbReference type="OrthoDB" id="1926275at2759"/>
<feature type="domain" description="Disease resistance protein winged helix" evidence="9">
    <location>
        <begin position="395"/>
        <end position="465"/>
    </location>
</feature>
<keyword evidence="2" id="KW-0677">Repeat</keyword>
<evidence type="ECO:0000313" key="12">
    <source>
        <dbReference type="RefSeq" id="XP_021288594.1"/>
    </source>
</evidence>
<dbReference type="PANTHER" id="PTHR33463:SF182">
    <property type="entry name" value="AND NB-ARC DOMAINS-CONTAINING DISEASE RESISTANCE PROTEIN, PUTATIVE-RELATED"/>
    <property type="match status" value="1"/>
</dbReference>
<keyword evidence="4" id="KW-0611">Plant defense</keyword>
<dbReference type="FunFam" id="3.40.50.300:FF:001091">
    <property type="entry name" value="Probable disease resistance protein At1g61300"/>
    <property type="match status" value="1"/>
</dbReference>
<dbReference type="Gene3D" id="1.10.8.430">
    <property type="entry name" value="Helical domain of apoptotic protease-activating factors"/>
    <property type="match status" value="1"/>
</dbReference>
<evidence type="ECO:0000313" key="11">
    <source>
        <dbReference type="RefSeq" id="XP_021288593.1"/>
    </source>
</evidence>
<comment type="similarity">
    <text evidence="1">Belongs to the disease resistance NB-LRR family.</text>
</comment>
<dbReference type="Gene3D" id="3.80.10.10">
    <property type="entry name" value="Ribonuclease Inhibitor"/>
    <property type="match status" value="2"/>
</dbReference>
<dbReference type="InterPro" id="IPR042197">
    <property type="entry name" value="Apaf_helical"/>
</dbReference>
<feature type="domain" description="Disease resistance protein At4g27190-like leucine-rich repeats" evidence="8">
    <location>
        <begin position="808"/>
        <end position="921"/>
    </location>
</feature>
<evidence type="ECO:0000313" key="16">
    <source>
        <dbReference type="RefSeq" id="XP_021288599.1"/>
    </source>
</evidence>
<evidence type="ECO:0000313" key="13">
    <source>
        <dbReference type="RefSeq" id="XP_021288595.1"/>
    </source>
</evidence>
<keyword evidence="3" id="KW-0547">Nucleotide-binding</keyword>
<keyword evidence="6" id="KW-0175">Coiled coil</keyword>
<dbReference type="PRINTS" id="PR00364">
    <property type="entry name" value="DISEASERSIST"/>
</dbReference>
<evidence type="ECO:0000256" key="3">
    <source>
        <dbReference type="ARBA" id="ARBA00022741"/>
    </source>
</evidence>
<dbReference type="InterPro" id="IPR058922">
    <property type="entry name" value="WHD_DRP"/>
</dbReference>